<evidence type="ECO:0000256" key="18">
    <source>
        <dbReference type="SAM" id="Phobius"/>
    </source>
</evidence>
<dbReference type="InterPro" id="IPR008271">
    <property type="entry name" value="Ser/Thr_kinase_AS"/>
</dbReference>
<evidence type="ECO:0000256" key="11">
    <source>
        <dbReference type="ARBA" id="ARBA00022840"/>
    </source>
</evidence>
<dbReference type="Pfam" id="PF00069">
    <property type="entry name" value="Pkinase"/>
    <property type="match status" value="1"/>
</dbReference>
<accession>A0AAF0WB22</accession>
<dbReference type="SMART" id="SM00220">
    <property type="entry name" value="S_TKc"/>
    <property type="match status" value="1"/>
</dbReference>
<keyword evidence="8" id="KW-0430">Lectin</keyword>
<keyword evidence="4" id="KW-1003">Cell membrane</keyword>
<evidence type="ECO:0000313" key="20">
    <source>
        <dbReference type="EMBL" id="WOG84863.1"/>
    </source>
</evidence>
<keyword evidence="15" id="KW-0325">Glycoprotein</keyword>
<dbReference type="CDD" id="cd06899">
    <property type="entry name" value="lectin_legume_LecRK_Arcelin_ConA"/>
    <property type="match status" value="1"/>
</dbReference>
<dbReference type="Gene3D" id="1.10.510.10">
    <property type="entry name" value="Transferase(Phosphotransferase) domain 1"/>
    <property type="match status" value="1"/>
</dbReference>
<evidence type="ECO:0000256" key="16">
    <source>
        <dbReference type="PROSITE-ProRule" id="PRU10141"/>
    </source>
</evidence>
<dbReference type="InterPro" id="IPR050528">
    <property type="entry name" value="L-type_Lectin-RKs"/>
</dbReference>
<dbReference type="PROSITE" id="PS50011">
    <property type="entry name" value="PROTEIN_KINASE_DOM"/>
    <property type="match status" value="1"/>
</dbReference>
<feature type="binding site" evidence="16">
    <location>
        <position position="429"/>
    </location>
    <ligand>
        <name>ATP</name>
        <dbReference type="ChEBI" id="CHEBI:30616"/>
    </ligand>
</feature>
<keyword evidence="7" id="KW-0732">Signal</keyword>
<name>A0AAF0WB22_DAUCS</name>
<dbReference type="SUPFAM" id="SSF56112">
    <property type="entry name" value="Protein kinase-like (PK-like)"/>
    <property type="match status" value="1"/>
</dbReference>
<keyword evidence="9 16" id="KW-0547">Nucleotide-binding</keyword>
<dbReference type="PROSITE" id="PS00108">
    <property type="entry name" value="PROTEIN_KINASE_ST"/>
    <property type="match status" value="1"/>
</dbReference>
<evidence type="ECO:0000259" key="19">
    <source>
        <dbReference type="PROSITE" id="PS50011"/>
    </source>
</evidence>
<sequence length="730" mass="80902">MGSSMVCSHLRSGGSTISSIFIRSLIFLSTIQFAATLHFNFTNFNRTNDDQIKYERDAFTTNDVIHLTKAVVGQSAKSSIGRVTYGQPLHLWDKASGNLTDFTTRFTFVIDSRNNTAYGDGMAFFLVPNGTEVPSLATSGGTFGLTNDSQPTNTTANKFVAVEFDVYGNNWDPPPQSQDDEIFTNPIDYYEHVGVDVNSVKSETTVFWENGRSSVMNGWTNEAQISYASSSKNLSVSFRTNITGNSSASHQSFYFVVDLRDHLPDWVSVGFSASTGAAISYNTINSWEFSSTLESHAEAPSPSDPIAEVPTLSQTGPVPQVPKHIKTNNKKMGTVIGLAVGVFVLVCAVGTYIILKKKKEREENENTICFEDDFMDDEFEKGTGPKKFSYNALAMATSNFAPHGKLGEGGFGEVYKGFLSELNLDVAVKRVSRNSRQGIKEYASEVRIISRLRHRNLVQLIGWCHERNNLLLVYEYMQNGSLDSHLFKGKSLLSWTARYKIAQGLASVLLYLHEEWEQCVVHRDIKSSNVMLDSSFNTKLGDFGLARFVDHDRGAQTTMVAGTRGYMAPECFFTGQASRMSDVFSFGVVALEIACGRKPIDIKLEESRVELVKWVWDLHGKEQILEAADPKLSGDYDESQMKRLMMVGLWCAHPDWPIRPFIKEAIQVLNFDAPLPVLPPQMPVATYSIPSNLCLENRATTQRSQTHSSGCSNGTDSSVSATAARLSNTR</sequence>
<dbReference type="FunFam" id="3.30.200.20:FF:000168">
    <property type="entry name" value="L-type lectin-domain containing receptor kinase IX.1"/>
    <property type="match status" value="1"/>
</dbReference>
<dbReference type="GO" id="GO:0005524">
    <property type="term" value="F:ATP binding"/>
    <property type="evidence" value="ECO:0007669"/>
    <property type="project" value="UniProtKB-UniRule"/>
</dbReference>
<dbReference type="GO" id="GO:0030246">
    <property type="term" value="F:carbohydrate binding"/>
    <property type="evidence" value="ECO:0007669"/>
    <property type="project" value="UniProtKB-KW"/>
</dbReference>
<protein>
    <recommendedName>
        <fullName evidence="19">Protein kinase domain-containing protein</fullName>
    </recommendedName>
</protein>
<dbReference type="Gene3D" id="3.30.200.20">
    <property type="entry name" value="Phosphorylase Kinase, domain 1"/>
    <property type="match status" value="1"/>
</dbReference>
<keyword evidence="13 18" id="KW-0472">Membrane</keyword>
<dbReference type="InterPro" id="IPR000719">
    <property type="entry name" value="Prot_kinase_dom"/>
</dbReference>
<feature type="region of interest" description="Disordered" evidence="17">
    <location>
        <begin position="700"/>
        <end position="730"/>
    </location>
</feature>
<feature type="transmembrane region" description="Helical" evidence="18">
    <location>
        <begin position="20"/>
        <end position="41"/>
    </location>
</feature>
<dbReference type="SUPFAM" id="SSF49899">
    <property type="entry name" value="Concanavalin A-like lectins/glucanases"/>
    <property type="match status" value="1"/>
</dbReference>
<dbReference type="InterPro" id="IPR013320">
    <property type="entry name" value="ConA-like_dom_sf"/>
</dbReference>
<evidence type="ECO:0000256" key="4">
    <source>
        <dbReference type="ARBA" id="ARBA00022475"/>
    </source>
</evidence>
<evidence type="ECO:0000256" key="3">
    <source>
        <dbReference type="ARBA" id="ARBA00010217"/>
    </source>
</evidence>
<dbReference type="PROSITE" id="PS00308">
    <property type="entry name" value="LECTIN_LEGUME_ALPHA"/>
    <property type="match status" value="1"/>
</dbReference>
<keyword evidence="10" id="KW-0418">Kinase</keyword>
<keyword evidence="11 16" id="KW-0067">ATP-binding</keyword>
<evidence type="ECO:0000256" key="7">
    <source>
        <dbReference type="ARBA" id="ARBA00022729"/>
    </source>
</evidence>
<evidence type="ECO:0000256" key="14">
    <source>
        <dbReference type="ARBA" id="ARBA00023170"/>
    </source>
</evidence>
<dbReference type="PANTHER" id="PTHR27007">
    <property type="match status" value="1"/>
</dbReference>
<evidence type="ECO:0000256" key="5">
    <source>
        <dbReference type="ARBA" id="ARBA00022679"/>
    </source>
</evidence>
<dbReference type="EMBL" id="CP093343">
    <property type="protein sequence ID" value="WOG84863.1"/>
    <property type="molecule type" value="Genomic_DNA"/>
</dbReference>
<evidence type="ECO:0000256" key="15">
    <source>
        <dbReference type="ARBA" id="ARBA00023180"/>
    </source>
</evidence>
<comment type="similarity">
    <text evidence="2">In the N-terminal section; belongs to the leguminous lectin family.</text>
</comment>
<comment type="subcellular location">
    <subcellularLocation>
        <location evidence="1">Cell membrane</location>
        <topology evidence="1">Single-pass type I membrane protein</topology>
    </subcellularLocation>
</comment>
<keyword evidence="5" id="KW-0808">Transferase</keyword>
<evidence type="ECO:0000256" key="8">
    <source>
        <dbReference type="ARBA" id="ARBA00022734"/>
    </source>
</evidence>
<comment type="similarity">
    <text evidence="3">In the C-terminal section; belongs to the protein kinase superfamily. Ser/Thr protein kinase family.</text>
</comment>
<keyword evidence="21" id="KW-1185">Reference proteome</keyword>
<evidence type="ECO:0000313" key="21">
    <source>
        <dbReference type="Proteomes" id="UP000077755"/>
    </source>
</evidence>
<feature type="transmembrane region" description="Helical" evidence="18">
    <location>
        <begin position="332"/>
        <end position="355"/>
    </location>
</feature>
<dbReference type="AlphaFoldDB" id="A0AAF0WB22"/>
<evidence type="ECO:0000256" key="12">
    <source>
        <dbReference type="ARBA" id="ARBA00022989"/>
    </source>
</evidence>
<organism evidence="20 21">
    <name type="scientific">Daucus carota subsp. sativus</name>
    <name type="common">Carrot</name>
    <dbReference type="NCBI Taxonomy" id="79200"/>
    <lineage>
        <taxon>Eukaryota</taxon>
        <taxon>Viridiplantae</taxon>
        <taxon>Streptophyta</taxon>
        <taxon>Embryophyta</taxon>
        <taxon>Tracheophyta</taxon>
        <taxon>Spermatophyta</taxon>
        <taxon>Magnoliopsida</taxon>
        <taxon>eudicotyledons</taxon>
        <taxon>Gunneridae</taxon>
        <taxon>Pentapetalae</taxon>
        <taxon>asterids</taxon>
        <taxon>campanulids</taxon>
        <taxon>Apiales</taxon>
        <taxon>Apiaceae</taxon>
        <taxon>Apioideae</taxon>
        <taxon>Scandiceae</taxon>
        <taxon>Daucinae</taxon>
        <taxon>Daucus</taxon>
        <taxon>Daucus sect. Daucus</taxon>
    </lineage>
</organism>
<proteinExistence type="inferred from homology"/>
<keyword evidence="14" id="KW-0675">Receptor</keyword>
<dbReference type="InterPro" id="IPR000985">
    <property type="entry name" value="Lectin_LegA_CS"/>
</dbReference>
<reference evidence="20" key="1">
    <citation type="journal article" date="2016" name="Nat. Genet.">
        <title>A high-quality carrot genome assembly provides new insights into carotenoid accumulation and asterid genome evolution.</title>
        <authorList>
            <person name="Iorizzo M."/>
            <person name="Ellison S."/>
            <person name="Senalik D."/>
            <person name="Zeng P."/>
            <person name="Satapoomin P."/>
            <person name="Huang J."/>
            <person name="Bowman M."/>
            <person name="Iovene M."/>
            <person name="Sanseverino W."/>
            <person name="Cavagnaro P."/>
            <person name="Yildiz M."/>
            <person name="Macko-Podgorni A."/>
            <person name="Moranska E."/>
            <person name="Grzebelus E."/>
            <person name="Grzebelus D."/>
            <person name="Ashrafi H."/>
            <person name="Zheng Z."/>
            <person name="Cheng S."/>
            <person name="Spooner D."/>
            <person name="Van Deynze A."/>
            <person name="Simon P."/>
        </authorList>
    </citation>
    <scope>NUCLEOTIDE SEQUENCE</scope>
    <source>
        <tissue evidence="20">Leaf</tissue>
    </source>
</reference>
<evidence type="ECO:0000256" key="6">
    <source>
        <dbReference type="ARBA" id="ARBA00022692"/>
    </source>
</evidence>
<keyword evidence="6 18" id="KW-0812">Transmembrane</keyword>
<gene>
    <name evidence="20" type="ORF">DCAR_0104048</name>
</gene>
<dbReference type="GO" id="GO:0004672">
    <property type="term" value="F:protein kinase activity"/>
    <property type="evidence" value="ECO:0007669"/>
    <property type="project" value="InterPro"/>
</dbReference>
<dbReference type="Gene3D" id="2.60.120.200">
    <property type="match status" value="1"/>
</dbReference>
<keyword evidence="12 18" id="KW-1133">Transmembrane helix</keyword>
<evidence type="ECO:0000256" key="9">
    <source>
        <dbReference type="ARBA" id="ARBA00022741"/>
    </source>
</evidence>
<feature type="domain" description="Protein kinase" evidence="19">
    <location>
        <begin position="400"/>
        <end position="678"/>
    </location>
</feature>
<evidence type="ECO:0000256" key="2">
    <source>
        <dbReference type="ARBA" id="ARBA00008536"/>
    </source>
</evidence>
<dbReference type="FunFam" id="1.10.510.10:FF:000240">
    <property type="entry name" value="Lectin-domain containing receptor kinase A4.3"/>
    <property type="match status" value="1"/>
</dbReference>
<feature type="region of interest" description="Disordered" evidence="17">
    <location>
        <begin position="295"/>
        <end position="325"/>
    </location>
</feature>
<dbReference type="InterPro" id="IPR017441">
    <property type="entry name" value="Protein_kinase_ATP_BS"/>
</dbReference>
<dbReference type="InterPro" id="IPR001220">
    <property type="entry name" value="Legume_lectin_dom"/>
</dbReference>
<dbReference type="Proteomes" id="UP000077755">
    <property type="component" value="Chromosome 1"/>
</dbReference>
<dbReference type="GO" id="GO:0002229">
    <property type="term" value="P:defense response to oomycetes"/>
    <property type="evidence" value="ECO:0007669"/>
    <property type="project" value="UniProtKB-ARBA"/>
</dbReference>
<evidence type="ECO:0000256" key="10">
    <source>
        <dbReference type="ARBA" id="ARBA00022777"/>
    </source>
</evidence>
<dbReference type="Pfam" id="PF00139">
    <property type="entry name" value="Lectin_legB"/>
    <property type="match status" value="1"/>
</dbReference>
<evidence type="ECO:0000256" key="1">
    <source>
        <dbReference type="ARBA" id="ARBA00004251"/>
    </source>
</evidence>
<dbReference type="CDD" id="cd14066">
    <property type="entry name" value="STKc_IRAK"/>
    <property type="match status" value="1"/>
</dbReference>
<evidence type="ECO:0000256" key="13">
    <source>
        <dbReference type="ARBA" id="ARBA00023136"/>
    </source>
</evidence>
<evidence type="ECO:0000256" key="17">
    <source>
        <dbReference type="SAM" id="MobiDB-lite"/>
    </source>
</evidence>
<dbReference type="PROSITE" id="PS00107">
    <property type="entry name" value="PROTEIN_KINASE_ATP"/>
    <property type="match status" value="1"/>
</dbReference>
<dbReference type="InterPro" id="IPR011009">
    <property type="entry name" value="Kinase-like_dom_sf"/>
</dbReference>
<dbReference type="GO" id="GO:0005886">
    <property type="term" value="C:plasma membrane"/>
    <property type="evidence" value="ECO:0007669"/>
    <property type="project" value="UniProtKB-SubCell"/>
</dbReference>
<reference evidence="20" key="2">
    <citation type="submission" date="2022-03" db="EMBL/GenBank/DDBJ databases">
        <title>Draft title - Genomic analysis of global carrot germplasm unveils the trajectory of domestication and the origin of high carotenoid orange carrot.</title>
        <authorList>
            <person name="Iorizzo M."/>
            <person name="Ellison S."/>
            <person name="Senalik D."/>
            <person name="Macko-Podgorni A."/>
            <person name="Grzebelus D."/>
            <person name="Bostan H."/>
            <person name="Rolling W."/>
            <person name="Curaba J."/>
            <person name="Simon P."/>
        </authorList>
    </citation>
    <scope>NUCLEOTIDE SEQUENCE</scope>
    <source>
        <tissue evidence="20">Leaf</tissue>
    </source>
</reference>